<feature type="compositionally biased region" description="Low complexity" evidence="1">
    <location>
        <begin position="49"/>
        <end position="79"/>
    </location>
</feature>
<feature type="region of interest" description="Disordered" evidence="1">
    <location>
        <begin position="17"/>
        <end position="132"/>
    </location>
</feature>
<dbReference type="GeneID" id="25986152"/>
<dbReference type="KEGG" id="tasa:A1Q1_02639"/>
<dbReference type="HOGENOM" id="CLU_1403345_0_0_1"/>
<dbReference type="Proteomes" id="UP000002748">
    <property type="component" value="Unassembled WGS sequence"/>
</dbReference>
<dbReference type="VEuPathDB" id="FungiDB:A1Q1_02639"/>
<organism evidence="2 3">
    <name type="scientific">Trichosporon asahii var. asahii (strain ATCC 90039 / CBS 2479 / JCM 2466 / KCTC 7840 / NBRC 103889/ NCYC 2677 / UAMH 7654)</name>
    <name type="common">Yeast</name>
    <dbReference type="NCBI Taxonomy" id="1186058"/>
    <lineage>
        <taxon>Eukaryota</taxon>
        <taxon>Fungi</taxon>
        <taxon>Dikarya</taxon>
        <taxon>Basidiomycota</taxon>
        <taxon>Agaricomycotina</taxon>
        <taxon>Tremellomycetes</taxon>
        <taxon>Trichosporonales</taxon>
        <taxon>Trichosporonaceae</taxon>
        <taxon>Trichosporon</taxon>
    </lineage>
</organism>
<evidence type="ECO:0000256" key="1">
    <source>
        <dbReference type="SAM" id="MobiDB-lite"/>
    </source>
</evidence>
<name>J5SZG2_TRIAS</name>
<sequence length="194" mass="21943">MFLDRFTFLHPLMVRSRRRPASTTSGYVEDTEHEMSTLGAKRAPRPPLRSRLFSAASSMSARSARAARSAGSARSTEASPSNARTYGNYKKRGSFLSRHRLSEKRRSSQHLRSLKRAATITTEDKVSRTPPAKFKRRQVGRLLKIPPQPTTVQLSRGSERDELDAQAADLRRRIATQRRRLAADLADDLKPFPR</sequence>
<protein>
    <submittedName>
        <fullName evidence="2">Uncharacterized protein</fullName>
    </submittedName>
</protein>
<dbReference type="AlphaFoldDB" id="J5SZG2"/>
<reference evidence="2 3" key="1">
    <citation type="journal article" date="2012" name="Eukaryot. Cell">
        <title>Draft genome sequence of CBS 2479, the standard type strain of Trichosporon asahii.</title>
        <authorList>
            <person name="Yang R.Y."/>
            <person name="Li H.T."/>
            <person name="Zhu H."/>
            <person name="Zhou G.P."/>
            <person name="Wang M."/>
            <person name="Wang L."/>
        </authorList>
    </citation>
    <scope>NUCLEOTIDE SEQUENCE [LARGE SCALE GENOMIC DNA]</scope>
    <source>
        <strain evidence="3">ATCC 90039 / CBS 2479 / JCM 2466 / KCTC 7840 / NCYC 2677 / UAMH 7654</strain>
    </source>
</reference>
<evidence type="ECO:0000313" key="3">
    <source>
        <dbReference type="Proteomes" id="UP000002748"/>
    </source>
</evidence>
<accession>J5SZG2</accession>
<proteinExistence type="predicted"/>
<comment type="caution">
    <text evidence="2">The sequence shown here is derived from an EMBL/GenBank/DDBJ whole genome shotgun (WGS) entry which is preliminary data.</text>
</comment>
<evidence type="ECO:0000313" key="2">
    <source>
        <dbReference type="EMBL" id="EJT48356.1"/>
    </source>
</evidence>
<gene>
    <name evidence="2" type="ORF">A1Q1_02639</name>
</gene>
<dbReference type="EMBL" id="ALBS01000206">
    <property type="protein sequence ID" value="EJT48356.1"/>
    <property type="molecule type" value="Genomic_DNA"/>
</dbReference>
<dbReference type="RefSeq" id="XP_014179375.1">
    <property type="nucleotide sequence ID" value="XM_014323900.1"/>
</dbReference>
<feature type="compositionally biased region" description="Basic residues" evidence="1">
    <location>
        <begin position="89"/>
        <end position="115"/>
    </location>
</feature>